<evidence type="ECO:0000256" key="4">
    <source>
        <dbReference type="ARBA" id="ARBA00011738"/>
    </source>
</evidence>
<reference evidence="13" key="1">
    <citation type="submission" date="2020-03" db="EMBL/GenBank/DDBJ databases">
        <title>Studies in the Genomics of Life Span.</title>
        <authorList>
            <person name="Glass D."/>
        </authorList>
    </citation>
    <scope>NUCLEOTIDE SEQUENCE</scope>
    <source>
        <strain evidence="13">LTLLF</strain>
        <tissue evidence="13">Muscle</tissue>
    </source>
</reference>
<dbReference type="GO" id="GO:0036157">
    <property type="term" value="C:outer dynein arm"/>
    <property type="evidence" value="ECO:0007669"/>
    <property type="project" value="InterPro"/>
</dbReference>
<dbReference type="InterPro" id="IPR025986">
    <property type="entry name" value="RPAP3-like_C"/>
</dbReference>
<evidence type="ECO:0000313" key="14">
    <source>
        <dbReference type="Proteomes" id="UP000694915"/>
    </source>
</evidence>
<gene>
    <name evidence="16 17" type="primary">Ccdc103</name>
    <name evidence="13" type="ORF">LTLLF_146660</name>
</gene>
<dbReference type="GeneID" id="101979645"/>
<dbReference type="Proteomes" id="UP000710432">
    <property type="component" value="Unassembled WGS sequence"/>
</dbReference>
<dbReference type="RefSeq" id="XP_005369149.1">
    <property type="nucleotide sequence ID" value="XM_005369092.3"/>
</dbReference>
<evidence type="ECO:0000256" key="3">
    <source>
        <dbReference type="ARBA" id="ARBA00004496"/>
    </source>
</evidence>
<dbReference type="GO" id="GO:0031514">
    <property type="term" value="C:motile cilium"/>
    <property type="evidence" value="ECO:0007669"/>
    <property type="project" value="UniProtKB-SubCell"/>
</dbReference>
<evidence type="ECO:0000313" key="13">
    <source>
        <dbReference type="EMBL" id="KAH0512132.1"/>
    </source>
</evidence>
<keyword evidence="14" id="KW-1185">Reference proteome</keyword>
<dbReference type="PANTHER" id="PTHR28572">
    <property type="entry name" value="COILED-COIL DOMAIN-CONTAINING PROTEIN 103"/>
    <property type="match status" value="1"/>
</dbReference>
<dbReference type="InterPro" id="IPR031733">
    <property type="entry name" value="Dynein_attach_N"/>
</dbReference>
<evidence type="ECO:0000256" key="9">
    <source>
        <dbReference type="ARBA" id="ARBA00023273"/>
    </source>
</evidence>
<reference evidence="16 17" key="2">
    <citation type="submission" date="2025-05" db="UniProtKB">
        <authorList>
            <consortium name="RefSeq"/>
        </authorList>
    </citation>
    <scope>IDENTIFICATION</scope>
</reference>
<keyword evidence="6" id="KW-0970">Cilium biogenesis/degradation</keyword>
<evidence type="ECO:0000256" key="6">
    <source>
        <dbReference type="ARBA" id="ARBA00022794"/>
    </source>
</evidence>
<protein>
    <submittedName>
        <fullName evidence="13 16">Coiled-coil domain-containing protein 103</fullName>
    </submittedName>
</protein>
<keyword evidence="9" id="KW-0966">Cell projection</keyword>
<evidence type="ECO:0000256" key="1">
    <source>
        <dbReference type="ARBA" id="ARBA00004048"/>
    </source>
</evidence>
<evidence type="ECO:0000256" key="7">
    <source>
        <dbReference type="ARBA" id="ARBA00022846"/>
    </source>
</evidence>
<evidence type="ECO:0000256" key="10">
    <source>
        <dbReference type="ARBA" id="ARBA00049986"/>
    </source>
</evidence>
<accession>A0A8J6GKS2</accession>
<evidence type="ECO:0000256" key="5">
    <source>
        <dbReference type="ARBA" id="ARBA00022490"/>
    </source>
</evidence>
<evidence type="ECO:0000313" key="15">
    <source>
        <dbReference type="Proteomes" id="UP000710432"/>
    </source>
</evidence>
<dbReference type="RefSeq" id="XP_026632844.1">
    <property type="nucleotide sequence ID" value="XM_026777043.1"/>
</dbReference>
<sequence length="237" mass="26783">MEKNDVINFKALERELQAALAADEKYQRENAAKLRAVEQRVPSYEEFRGIVLASHLKPLDQKDKIRGKGLVPWNCHTTRERTFEDVATEIPQETSPFQPVTSAEFYRDWRRHLRGGPERYQALLQLGGPKLSHLFQMDVGFGLLGELLVALAEHVRLSDRAAVLEILHSLANTGRFTLNLSLLSQAERESCQNLFQKLQAMGTPRPMQEGLSLEEPSAGLQGEEGLLQELRGLYGLH</sequence>
<organism evidence="13 15">
    <name type="scientific">Microtus ochrogaster</name>
    <name type="common">Prairie vole</name>
    <dbReference type="NCBI Taxonomy" id="79684"/>
    <lineage>
        <taxon>Eukaryota</taxon>
        <taxon>Metazoa</taxon>
        <taxon>Chordata</taxon>
        <taxon>Craniata</taxon>
        <taxon>Vertebrata</taxon>
        <taxon>Euteleostomi</taxon>
        <taxon>Mammalia</taxon>
        <taxon>Eutheria</taxon>
        <taxon>Euarchontoglires</taxon>
        <taxon>Glires</taxon>
        <taxon>Rodentia</taxon>
        <taxon>Myomorpha</taxon>
        <taxon>Muroidea</taxon>
        <taxon>Cricetidae</taxon>
        <taxon>Arvicolinae</taxon>
        <taxon>Microtus</taxon>
    </lineage>
</organism>
<dbReference type="GO" id="GO:0003351">
    <property type="term" value="P:epithelial cilium movement involved in extracellular fluid movement"/>
    <property type="evidence" value="ECO:0007669"/>
    <property type="project" value="TreeGrafter"/>
</dbReference>
<proteinExistence type="inferred from homology"/>
<dbReference type="Proteomes" id="UP000694915">
    <property type="component" value="Unplaced"/>
</dbReference>
<dbReference type="GO" id="GO:0005576">
    <property type="term" value="C:extracellular region"/>
    <property type="evidence" value="ECO:0007669"/>
    <property type="project" value="GOC"/>
</dbReference>
<dbReference type="GO" id="GO:0001947">
    <property type="term" value="P:heart looping"/>
    <property type="evidence" value="ECO:0007669"/>
    <property type="project" value="Ensembl"/>
</dbReference>
<dbReference type="GO" id="GO:0071907">
    <property type="term" value="P:determination of digestive tract left/right asymmetry"/>
    <property type="evidence" value="ECO:0007669"/>
    <property type="project" value="Ensembl"/>
</dbReference>
<comment type="similarity">
    <text evidence="10">Belongs to the DNAAF19/PR46b family.</text>
</comment>
<evidence type="ECO:0000313" key="17">
    <source>
        <dbReference type="RefSeq" id="XP_026632844.1"/>
    </source>
</evidence>
<keyword evidence="5" id="KW-0963">Cytoplasm</keyword>
<dbReference type="OrthoDB" id="447931at2759"/>
<comment type="function">
    <text evidence="1">Dynein-attachment factor required for cilia motility.</text>
</comment>
<feature type="domain" description="Dynein attachment factor N-terminal" evidence="12">
    <location>
        <begin position="7"/>
        <end position="74"/>
    </location>
</feature>
<evidence type="ECO:0000256" key="2">
    <source>
        <dbReference type="ARBA" id="ARBA00004230"/>
    </source>
</evidence>
<evidence type="ECO:0000313" key="16">
    <source>
        <dbReference type="RefSeq" id="XP_005369149.1"/>
    </source>
</evidence>
<evidence type="ECO:0000259" key="12">
    <source>
        <dbReference type="Pfam" id="PF15867"/>
    </source>
</evidence>
<evidence type="ECO:0000259" key="11">
    <source>
        <dbReference type="Pfam" id="PF13877"/>
    </source>
</evidence>
<comment type="subcellular location">
    <subcellularLocation>
        <location evidence="2">Cell projection</location>
        <location evidence="2">Cilium</location>
        <location evidence="2">Flagellum</location>
    </subcellularLocation>
    <subcellularLocation>
        <location evidence="3">Cytoplasm</location>
    </subcellularLocation>
</comment>
<dbReference type="GO" id="GO:0042803">
    <property type="term" value="F:protein homodimerization activity"/>
    <property type="evidence" value="ECO:0007669"/>
    <property type="project" value="Ensembl"/>
</dbReference>
<keyword evidence="8" id="KW-0969">Cilium</keyword>
<dbReference type="EMBL" id="JAATJU010022079">
    <property type="protein sequence ID" value="KAH0512132.1"/>
    <property type="molecule type" value="Genomic_DNA"/>
</dbReference>
<dbReference type="AlphaFoldDB" id="A0A8J6GKS2"/>
<dbReference type="InterPro" id="IPR042422">
    <property type="entry name" value="CC103"/>
</dbReference>
<dbReference type="GO" id="GO:0036158">
    <property type="term" value="P:outer dynein arm assembly"/>
    <property type="evidence" value="ECO:0007669"/>
    <property type="project" value="Ensembl"/>
</dbReference>
<feature type="domain" description="RNA-polymerase II-associated protein 3-like C-terminal" evidence="11">
    <location>
        <begin position="98"/>
        <end position="188"/>
    </location>
</feature>
<dbReference type="Pfam" id="PF13877">
    <property type="entry name" value="RPAP3_C"/>
    <property type="match status" value="1"/>
</dbReference>
<dbReference type="GO" id="GO:0036159">
    <property type="term" value="P:inner dynein arm assembly"/>
    <property type="evidence" value="ECO:0007669"/>
    <property type="project" value="Ensembl"/>
</dbReference>
<dbReference type="PANTHER" id="PTHR28572:SF1">
    <property type="entry name" value="COILED-COIL DOMAIN-CONTAINING PROTEIN 103"/>
    <property type="match status" value="1"/>
</dbReference>
<evidence type="ECO:0000256" key="8">
    <source>
        <dbReference type="ARBA" id="ARBA00023069"/>
    </source>
</evidence>
<keyword evidence="7" id="KW-0282">Flagellum</keyword>
<dbReference type="Pfam" id="PF15867">
    <property type="entry name" value="Dynein_attach_N"/>
    <property type="match status" value="1"/>
</dbReference>
<name>A0A8J6GKS2_MICOH</name>
<comment type="subunit">
    <text evidence="4">Homodimer.</text>
</comment>